<dbReference type="EMBL" id="GECU01001950">
    <property type="protein sequence ID" value="JAT05757.1"/>
    <property type="molecule type" value="Transcribed_RNA"/>
</dbReference>
<sequence>IDRFLFDVTESMANDSEDGGDSDADDSKLLVSLSSYTRDYASVSLATDLFSNNSSSRQQDAHVRNPLPSTSYQGRQLFQRDMDYIFDSDDSQDEPTYIPVPSP</sequence>
<protein>
    <submittedName>
        <fullName evidence="2">Uncharacterized protein</fullName>
    </submittedName>
</protein>
<feature type="region of interest" description="Disordered" evidence="1">
    <location>
        <begin position="52"/>
        <end position="71"/>
    </location>
</feature>
<organism evidence="2">
    <name type="scientific">Homalodisca liturata</name>
    <dbReference type="NCBI Taxonomy" id="320908"/>
    <lineage>
        <taxon>Eukaryota</taxon>
        <taxon>Metazoa</taxon>
        <taxon>Ecdysozoa</taxon>
        <taxon>Arthropoda</taxon>
        <taxon>Hexapoda</taxon>
        <taxon>Insecta</taxon>
        <taxon>Pterygota</taxon>
        <taxon>Neoptera</taxon>
        <taxon>Paraneoptera</taxon>
        <taxon>Hemiptera</taxon>
        <taxon>Auchenorrhyncha</taxon>
        <taxon>Membracoidea</taxon>
        <taxon>Cicadellidae</taxon>
        <taxon>Cicadellinae</taxon>
        <taxon>Proconiini</taxon>
        <taxon>Homalodisca</taxon>
    </lineage>
</organism>
<accession>A0A1B6K2S2</accession>
<evidence type="ECO:0000313" key="2">
    <source>
        <dbReference type="EMBL" id="JAT05757.1"/>
    </source>
</evidence>
<name>A0A1B6K2S2_9HEMI</name>
<feature type="non-terminal residue" evidence="2">
    <location>
        <position position="1"/>
    </location>
</feature>
<gene>
    <name evidence="2" type="ORF">g.56681</name>
</gene>
<proteinExistence type="predicted"/>
<dbReference type="AlphaFoldDB" id="A0A1B6K2S2"/>
<reference evidence="2" key="1">
    <citation type="submission" date="2015-11" db="EMBL/GenBank/DDBJ databases">
        <title>De novo transcriptome assembly of four potential Pierce s Disease insect vectors from Arizona vineyards.</title>
        <authorList>
            <person name="Tassone E.E."/>
        </authorList>
    </citation>
    <scope>NUCLEOTIDE SEQUENCE</scope>
</reference>
<feature type="non-terminal residue" evidence="2">
    <location>
        <position position="103"/>
    </location>
</feature>
<evidence type="ECO:0000256" key="1">
    <source>
        <dbReference type="SAM" id="MobiDB-lite"/>
    </source>
</evidence>